<feature type="signal peptide" evidence="1">
    <location>
        <begin position="1"/>
        <end position="16"/>
    </location>
</feature>
<feature type="chain" id="PRO_5004555473" evidence="1">
    <location>
        <begin position="17"/>
        <end position="531"/>
    </location>
</feature>
<gene>
    <name evidence="3" type="ORF">D187_002452</name>
</gene>
<evidence type="ECO:0000313" key="4">
    <source>
        <dbReference type="Proteomes" id="UP000011682"/>
    </source>
</evidence>
<dbReference type="Gene3D" id="3.50.30.30">
    <property type="match status" value="1"/>
</dbReference>
<evidence type="ECO:0000259" key="2">
    <source>
        <dbReference type="Pfam" id="PF04389"/>
    </source>
</evidence>
<dbReference type="SUPFAM" id="SSF53187">
    <property type="entry name" value="Zn-dependent exopeptidases"/>
    <property type="match status" value="1"/>
</dbReference>
<reference evidence="3" key="1">
    <citation type="submission" date="2013-05" db="EMBL/GenBank/DDBJ databases">
        <title>Genome assembly of Cystobacter fuscus DSM 2262.</title>
        <authorList>
            <person name="Sharma G."/>
            <person name="Khatri I."/>
            <person name="Kaur C."/>
            <person name="Mayilraj S."/>
            <person name="Subramanian S."/>
        </authorList>
    </citation>
    <scope>NUCLEOTIDE SEQUENCE [LARGE SCALE GENOMIC DNA]</scope>
    <source>
        <strain evidence="3">DSM 2262</strain>
    </source>
</reference>
<dbReference type="SUPFAM" id="SSF52025">
    <property type="entry name" value="PA domain"/>
    <property type="match status" value="1"/>
</dbReference>
<dbReference type="Pfam" id="PF04389">
    <property type="entry name" value="Peptidase_M28"/>
    <property type="match status" value="1"/>
</dbReference>
<sequence>MRICLLLLLLPSLCWAKVPSPEGQRWWSHVEALASDEMEGRDTGSPGYLRAAEYVAAKLIEAGVQPGTPRGFFQDVPFISQRLVWERSRLSLVREGKETPLELGKEVLLGAASSREGPLRAELVFVGYGLSIPEAGHDDLAGQDLEGKIAVVLLGGIPKGVSSGLAAHYGSRAERAAALLRAGAVGMLALPNPSVQEVPWERIVAGARQPVMMLDEPAPRDGLLPWLATFNPEHAHTLLAGSGHTLEELAALADAGKPLPHFALPTSVQSEVALERARVHCRNVVGRLPGSDPTLAAESVVLTAHLDHVGVGEPLKGDRIYNGAMDNASGVAALLEVARSFQHDKGPKPRRTLLFVAVTGEEKGLLGSRWFAEHPPEGSGQMVANLNMDMFMPILPFKELLAYGAQESSLSASLEASATRLGVRLVDDPNPQANSFVRSDQYSFIRKGIPALALKVGYRKGSREERLMKEWRSARYHGPADDLSQPVNLEAAVRFVRLMKELTQGVANAPSRPRWNDDSFFRRFAQQPPAP</sequence>
<dbReference type="PANTHER" id="PTHR12147:SF26">
    <property type="entry name" value="PEPTIDASE M28 DOMAIN-CONTAINING PROTEIN"/>
    <property type="match status" value="1"/>
</dbReference>
<evidence type="ECO:0000313" key="3">
    <source>
        <dbReference type="EMBL" id="EPX59708.1"/>
    </source>
</evidence>
<keyword evidence="1" id="KW-0732">Signal</keyword>
<name>S9QSU0_CYSF2</name>
<dbReference type="InterPro" id="IPR045175">
    <property type="entry name" value="M28_fam"/>
</dbReference>
<organism evidence="3 4">
    <name type="scientific">Cystobacter fuscus (strain ATCC 25194 / DSM 2262 / NBRC 100088 / M29)</name>
    <dbReference type="NCBI Taxonomy" id="1242864"/>
    <lineage>
        <taxon>Bacteria</taxon>
        <taxon>Pseudomonadati</taxon>
        <taxon>Myxococcota</taxon>
        <taxon>Myxococcia</taxon>
        <taxon>Myxococcales</taxon>
        <taxon>Cystobacterineae</taxon>
        <taxon>Archangiaceae</taxon>
        <taxon>Cystobacter</taxon>
    </lineage>
</organism>
<feature type="domain" description="Peptidase M28" evidence="2">
    <location>
        <begin position="283"/>
        <end position="501"/>
    </location>
</feature>
<evidence type="ECO:0000256" key="1">
    <source>
        <dbReference type="SAM" id="SignalP"/>
    </source>
</evidence>
<accession>S9QSU0</accession>
<dbReference type="Gene3D" id="3.40.630.10">
    <property type="entry name" value="Zn peptidases"/>
    <property type="match status" value="1"/>
</dbReference>
<proteinExistence type="predicted"/>
<dbReference type="OrthoDB" id="9778250at2"/>
<dbReference type="AlphaFoldDB" id="S9QSU0"/>
<dbReference type="RefSeq" id="WP_002625597.1">
    <property type="nucleotide sequence ID" value="NZ_ANAH02000015.1"/>
</dbReference>
<dbReference type="EMBL" id="ANAH02000015">
    <property type="protein sequence ID" value="EPX59708.1"/>
    <property type="molecule type" value="Genomic_DNA"/>
</dbReference>
<dbReference type="CDD" id="cd04820">
    <property type="entry name" value="PA_M28_1_1"/>
    <property type="match status" value="1"/>
</dbReference>
<dbReference type="eggNOG" id="COG2234">
    <property type="taxonomic scope" value="Bacteria"/>
</dbReference>
<dbReference type="PANTHER" id="PTHR12147">
    <property type="entry name" value="METALLOPEPTIDASE M28 FAMILY MEMBER"/>
    <property type="match status" value="1"/>
</dbReference>
<keyword evidence="4" id="KW-1185">Reference proteome</keyword>
<dbReference type="Proteomes" id="UP000011682">
    <property type="component" value="Unassembled WGS sequence"/>
</dbReference>
<dbReference type="InterPro" id="IPR046450">
    <property type="entry name" value="PA_dom_sf"/>
</dbReference>
<protein>
    <submittedName>
        <fullName evidence="3">Peptidase M20/M25/M40 family protein</fullName>
    </submittedName>
</protein>
<dbReference type="InterPro" id="IPR007484">
    <property type="entry name" value="Peptidase_M28"/>
</dbReference>
<dbReference type="GO" id="GO:0006508">
    <property type="term" value="P:proteolysis"/>
    <property type="evidence" value="ECO:0007669"/>
    <property type="project" value="InterPro"/>
</dbReference>
<comment type="caution">
    <text evidence="3">The sequence shown here is derived from an EMBL/GenBank/DDBJ whole genome shotgun (WGS) entry which is preliminary data.</text>
</comment>
<dbReference type="GO" id="GO:0008235">
    <property type="term" value="F:metalloexopeptidase activity"/>
    <property type="evidence" value="ECO:0007669"/>
    <property type="project" value="InterPro"/>
</dbReference>